<dbReference type="PANTHER" id="PTHR47863:SF4">
    <property type="entry name" value="RING_FYVE_PHD ZINC FINGER SUPERFAMILY PROTEIN"/>
    <property type="match status" value="1"/>
</dbReference>
<evidence type="ECO:0000313" key="2">
    <source>
        <dbReference type="Proteomes" id="UP000604825"/>
    </source>
</evidence>
<evidence type="ECO:0000313" key="1">
    <source>
        <dbReference type="EMBL" id="CAD6226467.1"/>
    </source>
</evidence>
<comment type="caution">
    <text evidence="1">The sequence shown here is derived from an EMBL/GenBank/DDBJ whole genome shotgun (WGS) entry which is preliminary data.</text>
</comment>
<gene>
    <name evidence="1" type="ORF">NCGR_LOCUS18273</name>
</gene>
<name>A0A811NRR8_9POAL</name>
<reference evidence="1" key="1">
    <citation type="submission" date="2020-10" db="EMBL/GenBank/DDBJ databases">
        <authorList>
            <person name="Han B."/>
            <person name="Lu T."/>
            <person name="Zhao Q."/>
            <person name="Huang X."/>
            <person name="Zhao Y."/>
        </authorList>
    </citation>
    <scope>NUCLEOTIDE SEQUENCE</scope>
</reference>
<dbReference type="EMBL" id="CAJGYO010000004">
    <property type="protein sequence ID" value="CAD6226467.1"/>
    <property type="molecule type" value="Genomic_DNA"/>
</dbReference>
<dbReference type="PANTHER" id="PTHR47863">
    <property type="entry name" value="RING/FYVE/PHD ZINC FINGER SUPERFAMILY PROTEIN"/>
    <property type="match status" value="1"/>
</dbReference>
<accession>A0A811NRR8</accession>
<dbReference type="OrthoDB" id="608866at2759"/>
<dbReference type="Proteomes" id="UP000604825">
    <property type="component" value="Unassembled WGS sequence"/>
</dbReference>
<sequence length="170" mass="18137">MPSPSASAIATRFAAHWIADALAGDKSLEFSVLKGEAPNPNLLRRSPGRFRSLTWSALLARWRSAALVGSSSEAFAGAPEATRERVALRCLQEVSSVIAAGGEAAATARVLRVDGGARSCEDVLFRLIREVGSSGKLKKDLLPPFSQDIQETICTKKLTLPETSFQLKGV</sequence>
<protein>
    <submittedName>
        <fullName evidence="1">Uncharacterized protein</fullName>
    </submittedName>
</protein>
<keyword evidence="2" id="KW-1185">Reference proteome</keyword>
<proteinExistence type="predicted"/>
<dbReference type="AlphaFoldDB" id="A0A811NRR8"/>
<organism evidence="1 2">
    <name type="scientific">Miscanthus lutarioriparius</name>
    <dbReference type="NCBI Taxonomy" id="422564"/>
    <lineage>
        <taxon>Eukaryota</taxon>
        <taxon>Viridiplantae</taxon>
        <taxon>Streptophyta</taxon>
        <taxon>Embryophyta</taxon>
        <taxon>Tracheophyta</taxon>
        <taxon>Spermatophyta</taxon>
        <taxon>Magnoliopsida</taxon>
        <taxon>Liliopsida</taxon>
        <taxon>Poales</taxon>
        <taxon>Poaceae</taxon>
        <taxon>PACMAD clade</taxon>
        <taxon>Panicoideae</taxon>
        <taxon>Andropogonodae</taxon>
        <taxon>Andropogoneae</taxon>
        <taxon>Saccharinae</taxon>
        <taxon>Miscanthus</taxon>
    </lineage>
</organism>